<sequence>MTSPSITGTFRDQRVASESLEVLALGTEAFVESIEPLEAHRTDDPDAEYGPDREERVHLRTTPSLAAAESIDGVDCLVCQYPLASAEPTAVLERVRRRGTVPVLFATTAPDRAAEARDAASEYRWTDVVAAADPARLRDRLSHRLPRLAERRRLSVLSKRSFSGLELAGDAIAIVAPDGTVEFANRAFAVQFGADRDALSGRPWQDLFAPSAVGRLEETAIPTVEDGWRWSGTATGRRPDGADFEATVRVDGLEDGSLVFAVDALEQGQTGSEE</sequence>
<dbReference type="RefSeq" id="WP_089788145.1">
    <property type="nucleotide sequence ID" value="NZ_FOKW01000005.1"/>
</dbReference>
<evidence type="ECO:0000256" key="1">
    <source>
        <dbReference type="SAM" id="MobiDB-lite"/>
    </source>
</evidence>
<feature type="compositionally biased region" description="Basic and acidic residues" evidence="1">
    <location>
        <begin position="37"/>
        <end position="55"/>
    </location>
</feature>
<dbReference type="EMBL" id="FOKW01000005">
    <property type="protein sequence ID" value="SFC18134.1"/>
    <property type="molecule type" value="Genomic_DNA"/>
</dbReference>
<dbReference type="InterPro" id="IPR013656">
    <property type="entry name" value="PAS_4"/>
</dbReference>
<feature type="region of interest" description="Disordered" evidence="1">
    <location>
        <begin position="35"/>
        <end position="55"/>
    </location>
</feature>
<evidence type="ECO:0000313" key="4">
    <source>
        <dbReference type="Proteomes" id="UP000199161"/>
    </source>
</evidence>
<dbReference type="InterPro" id="IPR035965">
    <property type="entry name" value="PAS-like_dom_sf"/>
</dbReference>
<accession>A0A1I1H2I6</accession>
<dbReference type="AlphaFoldDB" id="A0A1I1H2I6"/>
<protein>
    <submittedName>
        <fullName evidence="3">PAS domain S-box-containing protein</fullName>
    </submittedName>
</protein>
<dbReference type="Gene3D" id="3.30.450.20">
    <property type="entry name" value="PAS domain"/>
    <property type="match status" value="1"/>
</dbReference>
<evidence type="ECO:0000259" key="2">
    <source>
        <dbReference type="SMART" id="SM00091"/>
    </source>
</evidence>
<feature type="domain" description="PAS" evidence="2">
    <location>
        <begin position="159"/>
        <end position="225"/>
    </location>
</feature>
<dbReference type="InterPro" id="IPR000014">
    <property type="entry name" value="PAS"/>
</dbReference>
<dbReference type="Proteomes" id="UP000199161">
    <property type="component" value="Unassembled WGS sequence"/>
</dbReference>
<name>A0A1I1H2I6_NATHA</name>
<dbReference type="SMART" id="SM00091">
    <property type="entry name" value="PAS"/>
    <property type="match status" value="1"/>
</dbReference>
<proteinExistence type="predicted"/>
<dbReference type="OrthoDB" id="8127at2157"/>
<gene>
    <name evidence="3" type="ORF">SAMN05444422_105156</name>
</gene>
<dbReference type="Pfam" id="PF08448">
    <property type="entry name" value="PAS_4"/>
    <property type="match status" value="1"/>
</dbReference>
<organism evidence="3 4">
    <name type="scientific">Natronobacterium haloterrestre</name>
    <name type="common">Halobiforma haloterrestris</name>
    <dbReference type="NCBI Taxonomy" id="148448"/>
    <lineage>
        <taxon>Archaea</taxon>
        <taxon>Methanobacteriati</taxon>
        <taxon>Methanobacteriota</taxon>
        <taxon>Stenosarchaea group</taxon>
        <taxon>Halobacteria</taxon>
        <taxon>Halobacteriales</taxon>
        <taxon>Natrialbaceae</taxon>
        <taxon>Natronobacterium</taxon>
    </lineage>
</organism>
<dbReference type="CDD" id="cd00130">
    <property type="entry name" value="PAS"/>
    <property type="match status" value="1"/>
</dbReference>
<dbReference type="SUPFAM" id="SSF55785">
    <property type="entry name" value="PYP-like sensor domain (PAS domain)"/>
    <property type="match status" value="1"/>
</dbReference>
<evidence type="ECO:0000313" key="3">
    <source>
        <dbReference type="EMBL" id="SFC18134.1"/>
    </source>
</evidence>
<reference evidence="4" key="1">
    <citation type="submission" date="2016-10" db="EMBL/GenBank/DDBJ databases">
        <authorList>
            <person name="Varghese N."/>
            <person name="Submissions S."/>
        </authorList>
    </citation>
    <scope>NUCLEOTIDE SEQUENCE [LARGE SCALE GENOMIC DNA]</scope>
    <source>
        <strain evidence="4">DSM 13078</strain>
    </source>
</reference>
<dbReference type="NCBIfam" id="TIGR00229">
    <property type="entry name" value="sensory_box"/>
    <property type="match status" value="1"/>
</dbReference>
<keyword evidence="4" id="KW-1185">Reference proteome</keyword>